<evidence type="ECO:0000256" key="5">
    <source>
        <dbReference type="ARBA" id="ARBA00022898"/>
    </source>
</evidence>
<protein>
    <submittedName>
        <fullName evidence="10">Cysteine desulfurase</fullName>
    </submittedName>
</protein>
<reference evidence="10 11" key="1">
    <citation type="submission" date="2018-11" db="EMBL/GenBank/DDBJ databases">
        <title>Genome sequences of Brenneria nigrifluens and Brenneria rubrifaciens.</title>
        <authorList>
            <person name="Poret-Peterson A.T."/>
            <person name="McClean A.E."/>
            <person name="Kluepfel D.A."/>
        </authorList>
    </citation>
    <scope>NUCLEOTIDE SEQUENCE [LARGE SCALE GENOMIC DNA]</scope>
    <source>
        <strain evidence="10 11">6D370</strain>
    </source>
</reference>
<dbReference type="GO" id="GO:0051536">
    <property type="term" value="F:iron-sulfur cluster binding"/>
    <property type="evidence" value="ECO:0007669"/>
    <property type="project" value="UniProtKB-KW"/>
</dbReference>
<dbReference type="GO" id="GO:0031071">
    <property type="term" value="F:cysteine desulfurase activity"/>
    <property type="evidence" value="ECO:0007669"/>
    <property type="project" value="UniProtKB-EC"/>
</dbReference>
<dbReference type="PANTHER" id="PTHR11601">
    <property type="entry name" value="CYSTEINE DESULFURYLASE FAMILY MEMBER"/>
    <property type="match status" value="1"/>
</dbReference>
<dbReference type="OrthoDB" id="9804366at2"/>
<comment type="similarity">
    <text evidence="2">Belongs to the class-V pyridoxal-phosphate-dependent aminotransferase family. NifS/IscS subfamily.</text>
</comment>
<evidence type="ECO:0000313" key="10">
    <source>
        <dbReference type="EMBL" id="QCR08372.1"/>
    </source>
</evidence>
<dbReference type="PIRSF" id="PIRSF005572">
    <property type="entry name" value="NifS"/>
    <property type="match status" value="1"/>
</dbReference>
<dbReference type="PANTHER" id="PTHR11601:SF34">
    <property type="entry name" value="CYSTEINE DESULFURASE"/>
    <property type="match status" value="1"/>
</dbReference>
<dbReference type="InterPro" id="IPR000192">
    <property type="entry name" value="Aminotrans_V_dom"/>
</dbReference>
<dbReference type="Gene3D" id="1.10.260.50">
    <property type="match status" value="1"/>
</dbReference>
<accession>A0A4P8QMI1</accession>
<dbReference type="SUPFAM" id="SSF53383">
    <property type="entry name" value="PLP-dependent transferases"/>
    <property type="match status" value="1"/>
</dbReference>
<evidence type="ECO:0000256" key="8">
    <source>
        <dbReference type="ARBA" id="ARBA00050776"/>
    </source>
</evidence>
<dbReference type="KEGG" id="brb:EH207_07495"/>
<comment type="cofactor">
    <cofactor evidence="1">
        <name>pyridoxal 5'-phosphate</name>
        <dbReference type="ChEBI" id="CHEBI:597326"/>
    </cofactor>
</comment>
<keyword evidence="4" id="KW-0479">Metal-binding</keyword>
<comment type="catalytic activity">
    <reaction evidence="8">
        <text>(sulfur carrier)-H + L-cysteine = (sulfur carrier)-SH + L-alanine</text>
        <dbReference type="Rhea" id="RHEA:43892"/>
        <dbReference type="Rhea" id="RHEA-COMP:14737"/>
        <dbReference type="Rhea" id="RHEA-COMP:14739"/>
        <dbReference type="ChEBI" id="CHEBI:29917"/>
        <dbReference type="ChEBI" id="CHEBI:35235"/>
        <dbReference type="ChEBI" id="CHEBI:57972"/>
        <dbReference type="ChEBI" id="CHEBI:64428"/>
        <dbReference type="EC" id="2.8.1.7"/>
    </reaction>
</comment>
<evidence type="ECO:0000256" key="1">
    <source>
        <dbReference type="ARBA" id="ARBA00001933"/>
    </source>
</evidence>
<keyword evidence="5" id="KW-0663">Pyridoxal phosphate</keyword>
<evidence type="ECO:0000256" key="2">
    <source>
        <dbReference type="ARBA" id="ARBA00006490"/>
    </source>
</evidence>
<dbReference type="InterPro" id="IPR015424">
    <property type="entry name" value="PyrdxlP-dep_Trfase"/>
</dbReference>
<dbReference type="Pfam" id="PF00266">
    <property type="entry name" value="Aminotran_5"/>
    <property type="match status" value="1"/>
</dbReference>
<dbReference type="InterPro" id="IPR015422">
    <property type="entry name" value="PyrdxlP-dep_Trfase_small"/>
</dbReference>
<evidence type="ECO:0000313" key="11">
    <source>
        <dbReference type="Proteomes" id="UP000299580"/>
    </source>
</evidence>
<keyword evidence="11" id="KW-1185">Reference proteome</keyword>
<dbReference type="Gene3D" id="3.90.1150.10">
    <property type="entry name" value="Aspartate Aminotransferase, domain 1"/>
    <property type="match status" value="1"/>
</dbReference>
<dbReference type="Gene3D" id="3.40.640.10">
    <property type="entry name" value="Type I PLP-dependent aspartate aminotransferase-like (Major domain)"/>
    <property type="match status" value="1"/>
</dbReference>
<dbReference type="AlphaFoldDB" id="A0A4P8QMI1"/>
<dbReference type="PROSITE" id="PS00018">
    <property type="entry name" value="EF_HAND_1"/>
    <property type="match status" value="1"/>
</dbReference>
<name>A0A4P8QMI1_9GAMM</name>
<gene>
    <name evidence="10" type="ORF">EH207_07495</name>
</gene>
<evidence type="ECO:0000256" key="3">
    <source>
        <dbReference type="ARBA" id="ARBA00022679"/>
    </source>
</evidence>
<evidence type="ECO:0000259" key="9">
    <source>
        <dbReference type="Pfam" id="PF00266"/>
    </source>
</evidence>
<dbReference type="InterPro" id="IPR016454">
    <property type="entry name" value="Cysteine_dSase"/>
</dbReference>
<evidence type="ECO:0000256" key="4">
    <source>
        <dbReference type="ARBA" id="ARBA00022723"/>
    </source>
</evidence>
<keyword evidence="7" id="KW-0411">Iron-sulfur</keyword>
<organism evidence="10 11">
    <name type="scientific">Brenneria rubrifaciens</name>
    <dbReference type="NCBI Taxonomy" id="55213"/>
    <lineage>
        <taxon>Bacteria</taxon>
        <taxon>Pseudomonadati</taxon>
        <taxon>Pseudomonadota</taxon>
        <taxon>Gammaproteobacteria</taxon>
        <taxon>Enterobacterales</taxon>
        <taxon>Pectobacteriaceae</taxon>
        <taxon>Brenneria</taxon>
    </lineage>
</organism>
<dbReference type="GO" id="GO:0046872">
    <property type="term" value="F:metal ion binding"/>
    <property type="evidence" value="ECO:0007669"/>
    <property type="project" value="UniProtKB-KW"/>
</dbReference>
<dbReference type="EMBL" id="CP034035">
    <property type="protein sequence ID" value="QCR08372.1"/>
    <property type="molecule type" value="Genomic_DNA"/>
</dbReference>
<evidence type="ECO:0000256" key="6">
    <source>
        <dbReference type="ARBA" id="ARBA00023004"/>
    </source>
</evidence>
<keyword evidence="3" id="KW-0808">Transferase</keyword>
<proteinExistence type="inferred from homology"/>
<dbReference type="InterPro" id="IPR015421">
    <property type="entry name" value="PyrdxlP-dep_Trfase_major"/>
</dbReference>
<dbReference type="Proteomes" id="UP000299580">
    <property type="component" value="Chromosome"/>
</dbReference>
<feature type="domain" description="Aminotransferase class V" evidence="9">
    <location>
        <begin position="5"/>
        <end position="371"/>
    </location>
</feature>
<dbReference type="InterPro" id="IPR018247">
    <property type="entry name" value="EF_Hand_1_Ca_BS"/>
</dbReference>
<sequence>MSGLYFDHNATTPLSPGVKRAIQEAMDIFANPSGSHQFSFSAKAMITEARTSVAQLLGTPIENIVFTSGGTESNNLALGSILNTAPEGSCAKCHIICSSIEHPSVLNILRCYQQQGGALTIVDPDKTGRVSALDIQKALRPNTRLIVLMAVNNETGVIQPFVEVSRIAARENVYLHVDAVQAVGKIPINCRHLTGISTLSFSGHKFNAPKGIGGLYYAPNINLRPNILGGGQEYGLRSGTENTLGLAGLSVAAKEAYCDMVSRYEICQQMRDRFLERLNKLGIRYIVNGSPHPDNQTPWTMNISFPGIRAESLASRLDLCYGISLSLSSACSNNTTKRRSYVLSSMGLSDENIDGALRISLGHTTSAQDILLLADALAEESSHLYRMAGFNIN</sequence>
<keyword evidence="6" id="KW-0408">Iron</keyword>
<evidence type="ECO:0000256" key="7">
    <source>
        <dbReference type="ARBA" id="ARBA00023014"/>
    </source>
</evidence>
<dbReference type="RefSeq" id="WP_137713412.1">
    <property type="nucleotide sequence ID" value="NZ_CP034035.1"/>
</dbReference>